<keyword evidence="3" id="KW-1185">Reference proteome</keyword>
<dbReference type="Proteomes" id="UP001604336">
    <property type="component" value="Unassembled WGS sequence"/>
</dbReference>
<feature type="region of interest" description="Disordered" evidence="1">
    <location>
        <begin position="32"/>
        <end position="84"/>
    </location>
</feature>
<dbReference type="PANTHER" id="PTHR48213">
    <property type="entry name" value="VID27-LIKE PROTEIN"/>
    <property type="match status" value="1"/>
</dbReference>
<protein>
    <submittedName>
        <fullName evidence="2">Uncharacterized protein</fullName>
    </submittedName>
</protein>
<evidence type="ECO:0000313" key="3">
    <source>
        <dbReference type="Proteomes" id="UP001604336"/>
    </source>
</evidence>
<feature type="region of interest" description="Disordered" evidence="1">
    <location>
        <begin position="102"/>
        <end position="121"/>
    </location>
</feature>
<name>A0ABD1PBS8_9LAMI</name>
<gene>
    <name evidence="2" type="ORF">Adt_43511</name>
</gene>
<reference evidence="3" key="1">
    <citation type="submission" date="2024-07" db="EMBL/GenBank/DDBJ databases">
        <title>Two chromosome-level genome assemblies of Korean endemic species Abeliophyllum distichum and Forsythia ovata (Oleaceae).</title>
        <authorList>
            <person name="Jang H."/>
        </authorList>
    </citation>
    <scope>NUCLEOTIDE SEQUENCE [LARGE SCALE GENOMIC DNA]</scope>
</reference>
<proteinExistence type="predicted"/>
<comment type="caution">
    <text evidence="2">The sequence shown here is derived from an EMBL/GenBank/DDBJ whole genome shotgun (WGS) entry which is preliminary data.</text>
</comment>
<evidence type="ECO:0000256" key="1">
    <source>
        <dbReference type="SAM" id="MobiDB-lite"/>
    </source>
</evidence>
<dbReference type="PANTHER" id="PTHR48213:SF1">
    <property type="entry name" value="PROSTATIC SPERMINE-BINDING-LIKE PROTEIN"/>
    <property type="match status" value="1"/>
</dbReference>
<accession>A0ABD1PBS8</accession>
<dbReference type="AlphaFoldDB" id="A0ABD1PBS8"/>
<feature type="compositionally biased region" description="Acidic residues" evidence="1">
    <location>
        <begin position="35"/>
        <end position="57"/>
    </location>
</feature>
<organism evidence="2 3">
    <name type="scientific">Abeliophyllum distichum</name>
    <dbReference type="NCBI Taxonomy" id="126358"/>
    <lineage>
        <taxon>Eukaryota</taxon>
        <taxon>Viridiplantae</taxon>
        <taxon>Streptophyta</taxon>
        <taxon>Embryophyta</taxon>
        <taxon>Tracheophyta</taxon>
        <taxon>Spermatophyta</taxon>
        <taxon>Magnoliopsida</taxon>
        <taxon>eudicotyledons</taxon>
        <taxon>Gunneridae</taxon>
        <taxon>Pentapetalae</taxon>
        <taxon>asterids</taxon>
        <taxon>lamiids</taxon>
        <taxon>Lamiales</taxon>
        <taxon>Oleaceae</taxon>
        <taxon>Forsythieae</taxon>
        <taxon>Abeliophyllum</taxon>
    </lineage>
</organism>
<dbReference type="EMBL" id="JBFOLK010000014">
    <property type="protein sequence ID" value="KAL2460091.1"/>
    <property type="molecule type" value="Genomic_DNA"/>
</dbReference>
<evidence type="ECO:0000313" key="2">
    <source>
        <dbReference type="EMBL" id="KAL2460091.1"/>
    </source>
</evidence>
<sequence>MAKNNGSIPDSFPSVKEAYDVVDDLSSWEFVDPSLSEDDEDLYSFTDEEDDDVIEDELTSKNGKEEEEVGSESPPDVISVESLSVSPPQLTLTVDVCYDDQEEEVDDEDDDDEDDEDGFGLDDELVPWMLKDRFGRQRIRKMGKRGGSRVNKSKRGPYFYNRPGCVWVLTKKISPIAIALLKGMLYMGVLNGGQQPMKGASVRRRPFRIPREMSGLLSTKSRNAKAMFKAMEAC</sequence>